<evidence type="ECO:0008006" key="5">
    <source>
        <dbReference type="Google" id="ProtNLM"/>
    </source>
</evidence>
<dbReference type="Proteomes" id="UP000214566">
    <property type="component" value="Unassembled WGS sequence"/>
</dbReference>
<dbReference type="RefSeq" id="WP_094161968.1">
    <property type="nucleotide sequence ID" value="NZ_LT592171.1"/>
</dbReference>
<dbReference type="OrthoDB" id="9815357at2"/>
<dbReference type="SUPFAM" id="SSF56925">
    <property type="entry name" value="OMPA-like"/>
    <property type="match status" value="1"/>
</dbReference>
<evidence type="ECO:0000313" key="3">
    <source>
        <dbReference type="EMBL" id="SBP90025.1"/>
    </source>
</evidence>
<accession>A0A238D9U7</accession>
<evidence type="ECO:0000256" key="2">
    <source>
        <dbReference type="SAM" id="SignalP"/>
    </source>
</evidence>
<gene>
    <name evidence="3" type="ORF">THIARS_90175</name>
</gene>
<name>A0A238D9U7_THIDL</name>
<evidence type="ECO:0000313" key="4">
    <source>
        <dbReference type="Proteomes" id="UP000214566"/>
    </source>
</evidence>
<feature type="signal peptide" evidence="2">
    <location>
        <begin position="1"/>
        <end position="23"/>
    </location>
</feature>
<keyword evidence="2" id="KW-0732">Signal</keyword>
<dbReference type="GO" id="GO:0009279">
    <property type="term" value="C:cell outer membrane"/>
    <property type="evidence" value="ECO:0007669"/>
    <property type="project" value="UniProtKB-SubCell"/>
</dbReference>
<evidence type="ECO:0000256" key="1">
    <source>
        <dbReference type="ARBA" id="ARBA00004442"/>
    </source>
</evidence>
<keyword evidence="4" id="KW-1185">Reference proteome</keyword>
<dbReference type="InterPro" id="IPR011250">
    <property type="entry name" value="OMP/PagP_B-barrel"/>
</dbReference>
<proteinExistence type="predicted"/>
<protein>
    <recommendedName>
        <fullName evidence="5">Outer membrane protein beta-barrel domain-containing protein</fullName>
    </recommendedName>
</protein>
<reference evidence="3 4" key="1">
    <citation type="submission" date="2016-06" db="EMBL/GenBank/DDBJ databases">
        <authorList>
            <person name="Kjaerup R.B."/>
            <person name="Dalgaard T.S."/>
            <person name="Juul-Madsen H.R."/>
        </authorList>
    </citation>
    <scope>NUCLEOTIDE SEQUENCE [LARGE SCALE GENOMIC DNA]</scope>
    <source>
        <strain evidence="3 4">DSM 16361</strain>
    </source>
</reference>
<sequence>MSRHVNKLLFCLLPFLMLNVSHAGGLTAGLGYSFIPGGGYFSLGYQNKAWAIEGSVINKGREEPTTHAGPEITLDALAFAGSWPIFVKGGVVTGSHKHGYNVGAGVDWALNKQWTMRLEDIHFRVTEDFGPNAESENIISVGLQRAF</sequence>
<dbReference type="AlphaFoldDB" id="A0A238D9U7"/>
<feature type="chain" id="PRO_5012556894" description="Outer membrane protein beta-barrel domain-containing protein" evidence="2">
    <location>
        <begin position="24"/>
        <end position="147"/>
    </location>
</feature>
<organism evidence="3 4">
    <name type="scientific">Thiomonas delicata</name>
    <name type="common">Thiomonas cuprina</name>
    <dbReference type="NCBI Taxonomy" id="364030"/>
    <lineage>
        <taxon>Bacteria</taxon>
        <taxon>Pseudomonadati</taxon>
        <taxon>Pseudomonadota</taxon>
        <taxon>Betaproteobacteria</taxon>
        <taxon>Burkholderiales</taxon>
        <taxon>Thiomonas</taxon>
    </lineage>
</organism>
<comment type="subcellular location">
    <subcellularLocation>
        <location evidence="1">Cell outer membrane</location>
    </subcellularLocation>
</comment>
<dbReference type="Gene3D" id="2.40.160.20">
    <property type="match status" value="1"/>
</dbReference>
<dbReference type="EMBL" id="FLMQ01000058">
    <property type="protein sequence ID" value="SBP90025.1"/>
    <property type="molecule type" value="Genomic_DNA"/>
</dbReference>